<evidence type="ECO:0000256" key="7">
    <source>
        <dbReference type="SAM" id="Phobius"/>
    </source>
</evidence>
<dbReference type="AlphaFoldDB" id="L0AVS2"/>
<dbReference type="Pfam" id="PF01956">
    <property type="entry name" value="EMC3_TMCO1"/>
    <property type="match status" value="1"/>
</dbReference>
<proteinExistence type="inferred from homology"/>
<dbReference type="EMBL" id="CP001669">
    <property type="protein sequence ID" value="AFZ79126.1"/>
    <property type="molecule type" value="Genomic_DNA"/>
</dbReference>
<evidence type="ECO:0000313" key="8">
    <source>
        <dbReference type="EMBL" id="AFZ79126.1"/>
    </source>
</evidence>
<dbReference type="RefSeq" id="XP_004828792.1">
    <property type="nucleotide sequence ID" value="XM_004828735.1"/>
</dbReference>
<keyword evidence="6 7" id="KW-0472">Membrane</keyword>
<evidence type="ECO:0000256" key="5">
    <source>
        <dbReference type="ARBA" id="ARBA00022989"/>
    </source>
</evidence>
<dbReference type="STRING" id="1537102.L0AVS2"/>
<dbReference type="KEGG" id="beq:BEWA_019720"/>
<feature type="transmembrane region" description="Helical" evidence="7">
    <location>
        <begin position="164"/>
        <end position="183"/>
    </location>
</feature>
<evidence type="ECO:0000313" key="9">
    <source>
        <dbReference type="Proteomes" id="UP000031512"/>
    </source>
</evidence>
<feature type="transmembrane region" description="Helical" evidence="7">
    <location>
        <begin position="123"/>
        <end position="144"/>
    </location>
</feature>
<dbReference type="GO" id="GO:0072546">
    <property type="term" value="C:EMC complex"/>
    <property type="evidence" value="ECO:0007669"/>
    <property type="project" value="TreeGrafter"/>
</dbReference>
<dbReference type="InterPro" id="IPR008568">
    <property type="entry name" value="EMC3"/>
</dbReference>
<comment type="subcellular location">
    <subcellularLocation>
        <location evidence="1">Membrane</location>
        <topology evidence="1">Multi-pass membrane protein</topology>
    </subcellularLocation>
</comment>
<dbReference type="GeneID" id="15803812"/>
<dbReference type="PANTHER" id="PTHR13116">
    <property type="entry name" value="ER MEMBRANE PROTEIN COMPLEX SUBUNIT 3"/>
    <property type="match status" value="1"/>
</dbReference>
<dbReference type="OrthoDB" id="6745403at2759"/>
<dbReference type="eggNOG" id="KOG3188">
    <property type="taxonomic scope" value="Eukaryota"/>
</dbReference>
<keyword evidence="4 7" id="KW-0812">Transmembrane</keyword>
<comment type="similarity">
    <text evidence="2">Belongs to the EMC3 family.</text>
</comment>
<keyword evidence="9" id="KW-1185">Reference proteome</keyword>
<dbReference type="VEuPathDB" id="PiroplasmaDB:BEWA_019720"/>
<sequence>MIPLIISSKNWLYVQLTILLLIVLLSTLRWIIWGDAKHLINARLDKVRRSSFLYRASLIRRYNNYLRHESFEARKNFYINEQNGFLTILPPKLSFKESLDGSDNTDSSSFIRYNMSYNIMQCILGYAFSYLFPGYLAAIIPFFLPYQFKSLLQIGMNVSYLTTSYISALPWHLINLMTSWKFIDIYKYLLQRPVILNKTTTIKDYSDHLGVEIDNEYVSFGAIFSQVINQTSQLFMEEKEKLENTMHQNIFGHVEIMALSLLEH</sequence>
<keyword evidence="5 7" id="KW-1133">Transmembrane helix</keyword>
<dbReference type="Proteomes" id="UP000031512">
    <property type="component" value="Chromosome 1"/>
</dbReference>
<evidence type="ECO:0000256" key="1">
    <source>
        <dbReference type="ARBA" id="ARBA00004141"/>
    </source>
</evidence>
<dbReference type="InterPro" id="IPR002809">
    <property type="entry name" value="EMC3/TMCO1"/>
</dbReference>
<protein>
    <recommendedName>
        <fullName evidence="3">ER membrane protein complex subunit 3</fullName>
    </recommendedName>
</protein>
<name>L0AVS2_THEEQ</name>
<dbReference type="PANTHER" id="PTHR13116:SF5">
    <property type="entry name" value="ER MEMBRANE PROTEIN COMPLEX SUBUNIT 3"/>
    <property type="match status" value="1"/>
</dbReference>
<evidence type="ECO:0000256" key="4">
    <source>
        <dbReference type="ARBA" id="ARBA00022692"/>
    </source>
</evidence>
<evidence type="ECO:0000256" key="2">
    <source>
        <dbReference type="ARBA" id="ARBA00005376"/>
    </source>
</evidence>
<dbReference type="GO" id="GO:0034975">
    <property type="term" value="P:protein folding in endoplasmic reticulum"/>
    <property type="evidence" value="ECO:0007669"/>
    <property type="project" value="TreeGrafter"/>
</dbReference>
<feature type="transmembrane region" description="Helical" evidence="7">
    <location>
        <begin position="12"/>
        <end position="33"/>
    </location>
</feature>
<evidence type="ECO:0000256" key="3">
    <source>
        <dbReference type="ARBA" id="ARBA00020822"/>
    </source>
</evidence>
<dbReference type="SMART" id="SM01415">
    <property type="entry name" value="DUF106"/>
    <property type="match status" value="1"/>
</dbReference>
<evidence type="ECO:0000256" key="6">
    <source>
        <dbReference type="ARBA" id="ARBA00023136"/>
    </source>
</evidence>
<accession>L0AVS2</accession>
<gene>
    <name evidence="8" type="ORF">BEWA_019720</name>
</gene>
<reference evidence="8 9" key="1">
    <citation type="journal article" date="2012" name="BMC Genomics">
        <title>Comparative genomic analysis and phylogenetic position of Theileria equi.</title>
        <authorList>
            <person name="Kappmeyer L.S."/>
            <person name="Thiagarajan M."/>
            <person name="Herndon D.R."/>
            <person name="Ramsay J.D."/>
            <person name="Caler E."/>
            <person name="Djikeng A."/>
            <person name="Gillespie J.J."/>
            <person name="Lau A.O."/>
            <person name="Roalson E.H."/>
            <person name="Silva J.C."/>
            <person name="Silva M.G."/>
            <person name="Suarez C.E."/>
            <person name="Ueti M.W."/>
            <person name="Nene V.M."/>
            <person name="Mealey R.H."/>
            <person name="Knowles D.P."/>
            <person name="Brayton K.A."/>
        </authorList>
    </citation>
    <scope>NUCLEOTIDE SEQUENCE [LARGE SCALE GENOMIC DNA]</scope>
    <source>
        <strain evidence="8 9">WA</strain>
    </source>
</reference>
<organism evidence="8 9">
    <name type="scientific">Theileria equi strain WA</name>
    <dbReference type="NCBI Taxonomy" id="1537102"/>
    <lineage>
        <taxon>Eukaryota</taxon>
        <taxon>Sar</taxon>
        <taxon>Alveolata</taxon>
        <taxon>Apicomplexa</taxon>
        <taxon>Aconoidasida</taxon>
        <taxon>Piroplasmida</taxon>
        <taxon>Theileriidae</taxon>
        <taxon>Theileria</taxon>
    </lineage>
</organism>